<dbReference type="EMBL" id="CP036339">
    <property type="protein sequence ID" value="QDT75006.1"/>
    <property type="molecule type" value="Genomic_DNA"/>
</dbReference>
<name>A0A517U302_9BACT</name>
<evidence type="ECO:0000313" key="2">
    <source>
        <dbReference type="EMBL" id="QDT75006.1"/>
    </source>
</evidence>
<proteinExistence type="predicted"/>
<dbReference type="KEGG" id="llh:I41_42120"/>
<feature type="signal peptide" evidence="1">
    <location>
        <begin position="1"/>
        <end position="22"/>
    </location>
</feature>
<sequence precursor="true">MKRLYECVLALCVIAACSVAHAINWTTNDHPVAGPGGTYPAAISGSNVVGFYIGQSTGQRGFLYDGSTFTTIEAPAPAFNTWASGVDGDNIIGYYIVLTGPTTSVIHGFLLTGSTFMTLDCTLPGAVSTLPTSIDGGKIVGVYYDQTGYAHGFQYDGVAYSALDDPLTSGSTYLLGVNGNQVVGYSDSRAFVHDGSAFQTLAPPLAHSQSTVAAGVDDGNIVGYYDTYDDDDFLSSFQRSGFIFDGSAYTTINHPLAGPQGMTQPSDIEGNRIVGSYRDAAGNFHGFIAIVPEPGAIWLAIAAIPAICSVRSRRYAVR</sequence>
<evidence type="ECO:0000256" key="1">
    <source>
        <dbReference type="SAM" id="SignalP"/>
    </source>
</evidence>
<reference evidence="2 3" key="1">
    <citation type="submission" date="2019-02" db="EMBL/GenBank/DDBJ databases">
        <title>Deep-cultivation of Planctomycetes and their phenomic and genomic characterization uncovers novel biology.</title>
        <authorList>
            <person name="Wiegand S."/>
            <person name="Jogler M."/>
            <person name="Boedeker C."/>
            <person name="Pinto D."/>
            <person name="Vollmers J."/>
            <person name="Rivas-Marin E."/>
            <person name="Kohn T."/>
            <person name="Peeters S.H."/>
            <person name="Heuer A."/>
            <person name="Rast P."/>
            <person name="Oberbeckmann S."/>
            <person name="Bunk B."/>
            <person name="Jeske O."/>
            <person name="Meyerdierks A."/>
            <person name="Storesund J.E."/>
            <person name="Kallscheuer N."/>
            <person name="Luecker S."/>
            <person name="Lage O.M."/>
            <person name="Pohl T."/>
            <person name="Merkel B.J."/>
            <person name="Hornburger P."/>
            <person name="Mueller R.-W."/>
            <person name="Bruemmer F."/>
            <person name="Labrenz M."/>
            <person name="Spormann A.M."/>
            <person name="Op den Camp H."/>
            <person name="Overmann J."/>
            <person name="Amann R."/>
            <person name="Jetten M.S.M."/>
            <person name="Mascher T."/>
            <person name="Medema M.H."/>
            <person name="Devos D.P."/>
            <person name="Kaster A.-K."/>
            <person name="Ovreas L."/>
            <person name="Rohde M."/>
            <person name="Galperin M.Y."/>
            <person name="Jogler C."/>
        </authorList>
    </citation>
    <scope>NUCLEOTIDE SEQUENCE [LARGE SCALE GENOMIC DNA]</scope>
    <source>
        <strain evidence="2 3">I41</strain>
    </source>
</reference>
<keyword evidence="1" id="KW-0732">Signal</keyword>
<dbReference type="AlphaFoldDB" id="A0A517U302"/>
<dbReference type="RefSeq" id="WP_145434712.1">
    <property type="nucleotide sequence ID" value="NZ_CP036339.1"/>
</dbReference>
<gene>
    <name evidence="2" type="ORF">I41_42120</name>
</gene>
<dbReference type="OrthoDB" id="289450at2"/>
<protein>
    <recommendedName>
        <fullName evidence="4">PEP-CTERM protein-sorting domain-containing protein</fullName>
    </recommendedName>
</protein>
<keyword evidence="3" id="KW-1185">Reference proteome</keyword>
<feature type="chain" id="PRO_5022106465" description="PEP-CTERM protein-sorting domain-containing protein" evidence="1">
    <location>
        <begin position="23"/>
        <end position="318"/>
    </location>
</feature>
<evidence type="ECO:0008006" key="4">
    <source>
        <dbReference type="Google" id="ProtNLM"/>
    </source>
</evidence>
<dbReference type="Proteomes" id="UP000317909">
    <property type="component" value="Chromosome"/>
</dbReference>
<organism evidence="2 3">
    <name type="scientific">Lacipirellula limnantheis</name>
    <dbReference type="NCBI Taxonomy" id="2528024"/>
    <lineage>
        <taxon>Bacteria</taxon>
        <taxon>Pseudomonadati</taxon>
        <taxon>Planctomycetota</taxon>
        <taxon>Planctomycetia</taxon>
        <taxon>Pirellulales</taxon>
        <taxon>Lacipirellulaceae</taxon>
        <taxon>Lacipirellula</taxon>
    </lineage>
</organism>
<dbReference type="PROSITE" id="PS51257">
    <property type="entry name" value="PROKAR_LIPOPROTEIN"/>
    <property type="match status" value="1"/>
</dbReference>
<evidence type="ECO:0000313" key="3">
    <source>
        <dbReference type="Proteomes" id="UP000317909"/>
    </source>
</evidence>
<accession>A0A517U302</accession>